<feature type="domain" description="DUF7908" evidence="2">
    <location>
        <begin position="147"/>
        <end position="263"/>
    </location>
</feature>
<evidence type="ECO:0000313" key="3">
    <source>
        <dbReference type="EMBL" id="KAL3424724.1"/>
    </source>
</evidence>
<dbReference type="Pfam" id="PF25485">
    <property type="entry name" value="DUF7908"/>
    <property type="match status" value="1"/>
</dbReference>
<comment type="caution">
    <text evidence="3">The sequence shown here is derived from an EMBL/GenBank/DDBJ whole genome shotgun (WGS) entry which is preliminary data.</text>
</comment>
<dbReference type="InterPro" id="IPR057230">
    <property type="entry name" value="DUF7908"/>
</dbReference>
<evidence type="ECO:0000259" key="2">
    <source>
        <dbReference type="Pfam" id="PF25485"/>
    </source>
</evidence>
<dbReference type="EMBL" id="JBFCZG010000003">
    <property type="protein sequence ID" value="KAL3424724.1"/>
    <property type="molecule type" value="Genomic_DNA"/>
</dbReference>
<proteinExistence type="predicted"/>
<reference evidence="3 4" key="1">
    <citation type="submission" date="2024-06" db="EMBL/GenBank/DDBJ databases">
        <title>Complete genome of Phlyctema vagabunda strain 19-DSS-EL-015.</title>
        <authorList>
            <person name="Fiorenzani C."/>
        </authorList>
    </citation>
    <scope>NUCLEOTIDE SEQUENCE [LARGE SCALE GENOMIC DNA]</scope>
    <source>
        <strain evidence="3 4">19-DSS-EL-015</strain>
    </source>
</reference>
<keyword evidence="4" id="KW-1185">Reference proteome</keyword>
<organism evidence="3 4">
    <name type="scientific">Phlyctema vagabunda</name>
    <dbReference type="NCBI Taxonomy" id="108571"/>
    <lineage>
        <taxon>Eukaryota</taxon>
        <taxon>Fungi</taxon>
        <taxon>Dikarya</taxon>
        <taxon>Ascomycota</taxon>
        <taxon>Pezizomycotina</taxon>
        <taxon>Leotiomycetes</taxon>
        <taxon>Helotiales</taxon>
        <taxon>Dermateaceae</taxon>
        <taxon>Phlyctema</taxon>
    </lineage>
</organism>
<name>A0ABR4PN20_9HELO</name>
<protein>
    <recommendedName>
        <fullName evidence="2">DUF7908 domain-containing protein</fullName>
    </recommendedName>
</protein>
<gene>
    <name evidence="3" type="ORF">PVAG01_04005</name>
</gene>
<accession>A0ABR4PN20</accession>
<feature type="region of interest" description="Disordered" evidence="1">
    <location>
        <begin position="272"/>
        <end position="317"/>
    </location>
</feature>
<dbReference type="Proteomes" id="UP001629113">
    <property type="component" value="Unassembled WGS sequence"/>
</dbReference>
<sequence>MFAPKTFAALACIAGSLVNSYEIVPRQEICYSAGSGAGSGSGSSSGSGSGSGVSAPVIQVYISTQVVTYPVFINTYVSANTIININGGVVININNAPTSLSTTVTASSTTTITSTVTATSTGGAIVNPLRFLLGAAPAPLARRGSIAKRQEEAPSSFVGPRGSTVTNCSEAAVFLINGGQLTGDQNEIVSTNTDVPFQPFGVSPIIGNITTEFTISDDVLFWNNTAFENDVATFCNLNGTFIAVFNANITTACVPQILSVIPAASCVLPVSSTSSSSSSTTSSTSSTVADVTVTTTASETESTSVESTTTTDSTTDVTTSTSVSVSVTVSVSTSTATATTTA</sequence>
<evidence type="ECO:0000313" key="4">
    <source>
        <dbReference type="Proteomes" id="UP001629113"/>
    </source>
</evidence>
<evidence type="ECO:0000256" key="1">
    <source>
        <dbReference type="SAM" id="MobiDB-lite"/>
    </source>
</evidence>